<proteinExistence type="predicted"/>
<name>A0A9N9NG72_9GLOM</name>
<dbReference type="GO" id="GO:0070126">
    <property type="term" value="P:mitochondrial translational termination"/>
    <property type="evidence" value="ECO:0007669"/>
    <property type="project" value="TreeGrafter"/>
</dbReference>
<dbReference type="OrthoDB" id="270639at2759"/>
<dbReference type="PANTHER" id="PTHR11075">
    <property type="entry name" value="PEPTIDE CHAIN RELEASE FACTOR"/>
    <property type="match status" value="1"/>
</dbReference>
<evidence type="ECO:0000313" key="3">
    <source>
        <dbReference type="Proteomes" id="UP000789396"/>
    </source>
</evidence>
<dbReference type="AlphaFoldDB" id="A0A9N9NG72"/>
<keyword evidence="3" id="KW-1185">Reference proteome</keyword>
<accession>A0A9N9NG72</accession>
<dbReference type="GO" id="GO:0004045">
    <property type="term" value="F:peptidyl-tRNA hydrolase activity"/>
    <property type="evidence" value="ECO:0007669"/>
    <property type="project" value="TreeGrafter"/>
</dbReference>
<dbReference type="PANTHER" id="PTHR11075:SF54">
    <property type="entry name" value="LARGE RIBOSOMAL SUBUNIT PROTEIN ML62"/>
    <property type="match status" value="1"/>
</dbReference>
<protein>
    <submittedName>
        <fullName evidence="2">1858_t:CDS:1</fullName>
    </submittedName>
</protein>
<dbReference type="InterPro" id="IPR052104">
    <property type="entry name" value="Mito_Release_Factor_mL62"/>
</dbReference>
<dbReference type="Proteomes" id="UP000789396">
    <property type="component" value="Unassembled WGS sequence"/>
</dbReference>
<gene>
    <name evidence="2" type="ORF">RFULGI_LOCUS11955</name>
</gene>
<organism evidence="2 3">
    <name type="scientific">Racocetra fulgida</name>
    <dbReference type="NCBI Taxonomy" id="60492"/>
    <lineage>
        <taxon>Eukaryota</taxon>
        <taxon>Fungi</taxon>
        <taxon>Fungi incertae sedis</taxon>
        <taxon>Mucoromycota</taxon>
        <taxon>Glomeromycotina</taxon>
        <taxon>Glomeromycetes</taxon>
        <taxon>Diversisporales</taxon>
        <taxon>Gigasporaceae</taxon>
        <taxon>Racocetra</taxon>
    </lineage>
</organism>
<reference evidence="2" key="1">
    <citation type="submission" date="2021-06" db="EMBL/GenBank/DDBJ databases">
        <authorList>
            <person name="Kallberg Y."/>
            <person name="Tangrot J."/>
            <person name="Rosling A."/>
        </authorList>
    </citation>
    <scope>NUCLEOTIDE SEQUENCE</scope>
    <source>
        <strain evidence="2">IN212</strain>
    </source>
</reference>
<dbReference type="GO" id="GO:0005762">
    <property type="term" value="C:mitochondrial large ribosomal subunit"/>
    <property type="evidence" value="ECO:0007669"/>
    <property type="project" value="TreeGrafter"/>
</dbReference>
<dbReference type="GO" id="GO:0016150">
    <property type="term" value="F:translation release factor activity, codon nonspecific"/>
    <property type="evidence" value="ECO:0007669"/>
    <property type="project" value="TreeGrafter"/>
</dbReference>
<dbReference type="Gene3D" id="3.30.160.20">
    <property type="match status" value="1"/>
</dbReference>
<evidence type="ECO:0000313" key="2">
    <source>
        <dbReference type="EMBL" id="CAG8728563.1"/>
    </source>
</evidence>
<comment type="caution">
    <text evidence="2">The sequence shown here is derived from an EMBL/GenBank/DDBJ whole genome shotgun (WGS) entry which is preliminary data.</text>
</comment>
<dbReference type="EMBL" id="CAJVPZ010027503">
    <property type="protein sequence ID" value="CAG8728563.1"/>
    <property type="molecule type" value="Genomic_DNA"/>
</dbReference>
<feature type="non-terminal residue" evidence="2">
    <location>
        <position position="63"/>
    </location>
</feature>
<feature type="compositionally biased region" description="Basic and acidic residues" evidence="1">
    <location>
        <begin position="35"/>
        <end position="49"/>
    </location>
</feature>
<feature type="region of interest" description="Disordered" evidence="1">
    <location>
        <begin position="35"/>
        <end position="63"/>
    </location>
</feature>
<sequence length="63" mass="7479">KNIEDCIDKLYEIIVKAAEIPKGPSEETLQRIEKLQEKENQKRKLDKQFRSQKKSGRKYSDDL</sequence>
<evidence type="ECO:0000256" key="1">
    <source>
        <dbReference type="SAM" id="MobiDB-lite"/>
    </source>
</evidence>